<dbReference type="EMBL" id="MT142023">
    <property type="protein sequence ID" value="QJA73381.1"/>
    <property type="molecule type" value="Genomic_DNA"/>
</dbReference>
<protein>
    <submittedName>
        <fullName evidence="1">Uncharacterized protein</fullName>
    </submittedName>
</protein>
<sequence>MIPYDHDYAGIRRKEHMMDIRTAFDGEHIWIFLNGVHSWADGCYTHEWTHCMLPHTLDDIVMSVKNAMYLYDYQVNVIPQLREELGDIASVLYFKDGDEI</sequence>
<dbReference type="AlphaFoldDB" id="A0A6M3ISI0"/>
<evidence type="ECO:0000313" key="2">
    <source>
        <dbReference type="EMBL" id="QJA73381.1"/>
    </source>
</evidence>
<reference evidence="1" key="1">
    <citation type="submission" date="2020-03" db="EMBL/GenBank/DDBJ databases">
        <title>The deep terrestrial virosphere.</title>
        <authorList>
            <person name="Holmfeldt K."/>
            <person name="Nilsson E."/>
            <person name="Simone D."/>
            <person name="Lopez-Fernandez M."/>
            <person name="Wu X."/>
            <person name="de Brujin I."/>
            <person name="Lundin D."/>
            <person name="Andersson A."/>
            <person name="Bertilsson S."/>
            <person name="Dopson M."/>
        </authorList>
    </citation>
    <scope>NUCLEOTIDE SEQUENCE</scope>
    <source>
        <strain evidence="2">MM415A02394</strain>
        <strain evidence="1">MM415B01185</strain>
    </source>
</reference>
<accession>A0A6M3ISI0</accession>
<proteinExistence type="predicted"/>
<gene>
    <name evidence="2" type="ORF">MM415A02394_0008</name>
    <name evidence="1" type="ORF">MM415B01185_0029</name>
</gene>
<name>A0A6M3ISI0_9ZZZZ</name>
<evidence type="ECO:0000313" key="1">
    <source>
        <dbReference type="EMBL" id="QJA60095.1"/>
    </source>
</evidence>
<organism evidence="1">
    <name type="scientific">viral metagenome</name>
    <dbReference type="NCBI Taxonomy" id="1070528"/>
    <lineage>
        <taxon>unclassified sequences</taxon>
        <taxon>metagenomes</taxon>
        <taxon>organismal metagenomes</taxon>
    </lineage>
</organism>
<dbReference type="EMBL" id="MT141395">
    <property type="protein sequence ID" value="QJA60095.1"/>
    <property type="molecule type" value="Genomic_DNA"/>
</dbReference>